<keyword evidence="2" id="KW-1185">Reference proteome</keyword>
<reference evidence="3" key="1">
    <citation type="submission" date="2017-02" db="UniProtKB">
        <authorList>
            <consortium name="WormBaseParasite"/>
        </authorList>
    </citation>
    <scope>IDENTIFICATION</scope>
</reference>
<proteinExistence type="predicted"/>
<accession>A0A0N5B0H3</accession>
<evidence type="ECO:0000256" key="1">
    <source>
        <dbReference type="SAM" id="MobiDB-lite"/>
    </source>
</evidence>
<feature type="region of interest" description="Disordered" evidence="1">
    <location>
        <begin position="1"/>
        <end position="21"/>
    </location>
</feature>
<organism evidence="2 3">
    <name type="scientific">Syphacia muris</name>
    <dbReference type="NCBI Taxonomy" id="451379"/>
    <lineage>
        <taxon>Eukaryota</taxon>
        <taxon>Metazoa</taxon>
        <taxon>Ecdysozoa</taxon>
        <taxon>Nematoda</taxon>
        <taxon>Chromadorea</taxon>
        <taxon>Rhabditida</taxon>
        <taxon>Spirurina</taxon>
        <taxon>Oxyuridomorpha</taxon>
        <taxon>Oxyuroidea</taxon>
        <taxon>Oxyuridae</taxon>
        <taxon>Syphacia</taxon>
    </lineage>
</organism>
<feature type="compositionally biased region" description="Polar residues" evidence="1">
    <location>
        <begin position="8"/>
        <end position="17"/>
    </location>
</feature>
<dbReference type="Proteomes" id="UP000046393">
    <property type="component" value="Unplaced"/>
</dbReference>
<evidence type="ECO:0000313" key="3">
    <source>
        <dbReference type="WBParaSite" id="SMUV_0001077501-mRNA-1"/>
    </source>
</evidence>
<dbReference type="AlphaFoldDB" id="A0A0N5B0H3"/>
<sequence>MTALKCDYNSSRSGTSGDQKKKHRLDEVACCNGKQTGEQTTMLYVCVDETAAAAVAAATATAEAEAEA</sequence>
<dbReference type="WBParaSite" id="SMUV_0001077501-mRNA-1">
    <property type="protein sequence ID" value="SMUV_0001077501-mRNA-1"/>
    <property type="gene ID" value="SMUV_0001077501"/>
</dbReference>
<name>A0A0N5B0H3_9BILA</name>
<protein>
    <submittedName>
        <fullName evidence="3">Uncharacterized protein</fullName>
    </submittedName>
</protein>
<evidence type="ECO:0000313" key="2">
    <source>
        <dbReference type="Proteomes" id="UP000046393"/>
    </source>
</evidence>